<dbReference type="RefSeq" id="WP_075008627.1">
    <property type="nucleotide sequence ID" value="NZ_FOAP01000012.1"/>
</dbReference>
<evidence type="ECO:0000313" key="3">
    <source>
        <dbReference type="Proteomes" id="UP000182719"/>
    </source>
</evidence>
<dbReference type="InterPro" id="IPR018756">
    <property type="entry name" value="DUF2314"/>
</dbReference>
<organism evidence="2 3">
    <name type="scientific">Stigmatella aurantiaca</name>
    <dbReference type="NCBI Taxonomy" id="41"/>
    <lineage>
        <taxon>Bacteria</taxon>
        <taxon>Pseudomonadati</taxon>
        <taxon>Myxococcota</taxon>
        <taxon>Myxococcia</taxon>
        <taxon>Myxococcales</taxon>
        <taxon>Cystobacterineae</taxon>
        <taxon>Archangiaceae</taxon>
        <taxon>Stigmatella</taxon>
    </lineage>
</organism>
<reference evidence="3" key="1">
    <citation type="submission" date="2016-10" db="EMBL/GenBank/DDBJ databases">
        <authorList>
            <person name="Varghese N."/>
            <person name="Submissions S."/>
        </authorList>
    </citation>
    <scope>NUCLEOTIDE SEQUENCE [LARGE SCALE GENOMIC DNA]</scope>
    <source>
        <strain evidence="3">DSM 17044</strain>
    </source>
</reference>
<dbReference type="Pfam" id="PF10077">
    <property type="entry name" value="DUF2314"/>
    <property type="match status" value="1"/>
</dbReference>
<accession>A0A1H7W700</accession>
<gene>
    <name evidence="2" type="ORF">SAMN05444354_112183</name>
</gene>
<protein>
    <recommendedName>
        <fullName evidence="1">DUF2314 domain-containing protein</fullName>
    </recommendedName>
</protein>
<name>A0A1H7W700_STIAU</name>
<dbReference type="EMBL" id="FOAP01000012">
    <property type="protein sequence ID" value="SEM17316.1"/>
    <property type="molecule type" value="Genomic_DNA"/>
</dbReference>
<dbReference type="AlphaFoldDB" id="A0A1H7W700"/>
<dbReference type="OrthoDB" id="5378015at2"/>
<dbReference type="Proteomes" id="UP000182719">
    <property type="component" value="Unassembled WGS sequence"/>
</dbReference>
<feature type="domain" description="DUF2314" evidence="1">
    <location>
        <begin position="304"/>
        <end position="369"/>
    </location>
</feature>
<evidence type="ECO:0000259" key="1">
    <source>
        <dbReference type="Pfam" id="PF10077"/>
    </source>
</evidence>
<proteinExistence type="predicted"/>
<sequence>MNEIYLLAIEAAAPVPIETLRTTFASDEVRFVPEAEGGGFSIHAEGTRVEVRFDTGTFPGGLRKDLLTGSEESRQMLGRAQGFYRISVEPGTGPQPTVPVFEALWCARTLMEHAPGVLADLTAHKLHDVADVVEITELDFDIRDHVNLHAVEAIEGDTPLWVHSHGMEKFGSRDLEIFHLGEDDLLPAETFLHELCTDLAFGQGPEPRTMVGTSEGQAFMLVPSEEARTNLLGVPLETFEGHEALFLSVVSPLGRHNTAELLRPYRERFIPEPEDRSDALRREAQSLMPAFLARFHRRGLMEPLTFLARAPFETHPEGETVVEKLWLEVVAWEEGTLVGKLVDGAVHTTEWRKGAHVEVDAEQVNALAISREGRTLDEEEMRALLNAERPM</sequence>
<keyword evidence="3" id="KW-1185">Reference proteome</keyword>
<evidence type="ECO:0000313" key="2">
    <source>
        <dbReference type="EMBL" id="SEM17316.1"/>
    </source>
</evidence>